<keyword evidence="6" id="KW-1185">Reference proteome</keyword>
<feature type="domain" description="G protein gamma" evidence="4">
    <location>
        <begin position="37"/>
        <end position="96"/>
    </location>
</feature>
<dbReference type="InterPro" id="IPR015898">
    <property type="entry name" value="G-protein_gamma-like_dom"/>
</dbReference>
<evidence type="ECO:0000313" key="6">
    <source>
        <dbReference type="Proteomes" id="UP000289340"/>
    </source>
</evidence>
<accession>A0A445GUY9</accession>
<dbReference type="GO" id="GO:0007186">
    <property type="term" value="P:G protein-coupled receptor signaling pathway"/>
    <property type="evidence" value="ECO:0007669"/>
    <property type="project" value="InterPro"/>
</dbReference>
<sequence length="262" mass="28352">MSTPTRGTSNTLLSLPLPSPTPKAPSGYPDLYRKRRETAKIQMLEREISFLEEELKSSEGLQPASRCCKEIADFVMANSDPLLPTSKKNHQSCSLWKWLWYPFLLINFVMTSLALTCLGSAIGAVMGALNIKTCQVAVPTANHATAVLVVFHLPIALAALMEDHIAAKIAVVAKIVALSQVAILGGLFPLAASANALALALAQNVPSPSDLRAIDSDNKVFDFPEISYSNLVKEIALPRKNLILPKMTSGFTQNKKQLEVAN</sequence>
<name>A0A445GUY9_GLYSO</name>
<protein>
    <submittedName>
        <fullName evidence="5">Guanine nucleotide-binding protein subunit gamma 3</fullName>
    </submittedName>
</protein>
<evidence type="ECO:0000256" key="2">
    <source>
        <dbReference type="SAM" id="MobiDB-lite"/>
    </source>
</evidence>
<dbReference type="AlphaFoldDB" id="A0A445GUY9"/>
<dbReference type="PANTHER" id="PTHR32378">
    <property type="entry name" value="GUANINE NUCLEOTIDE-BINDING PROTEIN SUBUNIT GAMMA 3"/>
    <property type="match status" value="1"/>
</dbReference>
<keyword evidence="3" id="KW-0472">Membrane</keyword>
<dbReference type="InterPro" id="IPR055305">
    <property type="entry name" value="GG3-like"/>
</dbReference>
<keyword evidence="3" id="KW-0812">Transmembrane</keyword>
<evidence type="ECO:0000256" key="1">
    <source>
        <dbReference type="SAM" id="Coils"/>
    </source>
</evidence>
<dbReference type="Proteomes" id="UP000289340">
    <property type="component" value="Chromosome 15"/>
</dbReference>
<dbReference type="Pfam" id="PF00631">
    <property type="entry name" value="G-gamma"/>
    <property type="match status" value="1"/>
</dbReference>
<evidence type="ECO:0000313" key="5">
    <source>
        <dbReference type="EMBL" id="RZB65115.1"/>
    </source>
</evidence>
<keyword evidence="1" id="KW-0175">Coiled coil</keyword>
<reference evidence="5 6" key="1">
    <citation type="submission" date="2018-09" db="EMBL/GenBank/DDBJ databases">
        <title>A high-quality reference genome of wild soybean provides a powerful tool to mine soybean genomes.</title>
        <authorList>
            <person name="Xie M."/>
            <person name="Chung C.Y.L."/>
            <person name="Li M.-W."/>
            <person name="Wong F.-L."/>
            <person name="Chan T.-F."/>
            <person name="Lam H.-M."/>
        </authorList>
    </citation>
    <scope>NUCLEOTIDE SEQUENCE [LARGE SCALE GENOMIC DNA]</scope>
    <source>
        <strain evidence="6">cv. W05</strain>
        <tissue evidence="5">Hypocotyl of etiolated seedlings</tissue>
    </source>
</reference>
<proteinExistence type="predicted"/>
<feature type="transmembrane region" description="Helical" evidence="3">
    <location>
        <begin position="98"/>
        <end position="129"/>
    </location>
</feature>
<gene>
    <name evidence="5" type="ORF">D0Y65_041243</name>
</gene>
<keyword evidence="3" id="KW-1133">Transmembrane helix</keyword>
<dbReference type="EMBL" id="QZWG01000015">
    <property type="protein sequence ID" value="RZB65115.1"/>
    <property type="molecule type" value="Genomic_DNA"/>
</dbReference>
<organism evidence="5 6">
    <name type="scientific">Glycine soja</name>
    <name type="common">Wild soybean</name>
    <dbReference type="NCBI Taxonomy" id="3848"/>
    <lineage>
        <taxon>Eukaryota</taxon>
        <taxon>Viridiplantae</taxon>
        <taxon>Streptophyta</taxon>
        <taxon>Embryophyta</taxon>
        <taxon>Tracheophyta</taxon>
        <taxon>Spermatophyta</taxon>
        <taxon>Magnoliopsida</taxon>
        <taxon>eudicotyledons</taxon>
        <taxon>Gunneridae</taxon>
        <taxon>Pentapetalae</taxon>
        <taxon>rosids</taxon>
        <taxon>fabids</taxon>
        <taxon>Fabales</taxon>
        <taxon>Fabaceae</taxon>
        <taxon>Papilionoideae</taxon>
        <taxon>50 kb inversion clade</taxon>
        <taxon>NPAAA clade</taxon>
        <taxon>indigoferoid/millettioid clade</taxon>
        <taxon>Phaseoleae</taxon>
        <taxon>Glycine</taxon>
        <taxon>Glycine subgen. Soja</taxon>
    </lineage>
</organism>
<evidence type="ECO:0000259" key="4">
    <source>
        <dbReference type="SMART" id="SM01224"/>
    </source>
</evidence>
<feature type="coiled-coil region" evidence="1">
    <location>
        <begin position="34"/>
        <end position="61"/>
    </location>
</feature>
<feature type="transmembrane region" description="Helical" evidence="3">
    <location>
        <begin position="141"/>
        <end position="160"/>
    </location>
</feature>
<dbReference type="SMART" id="SM01224">
    <property type="entry name" value="G_gamma"/>
    <property type="match status" value="1"/>
</dbReference>
<feature type="region of interest" description="Disordered" evidence="2">
    <location>
        <begin position="1"/>
        <end position="29"/>
    </location>
</feature>
<dbReference type="PANTHER" id="PTHR32378:SF19">
    <property type="entry name" value="GGL DOMAIN PROTEIN"/>
    <property type="match status" value="1"/>
</dbReference>
<comment type="caution">
    <text evidence="5">The sequence shown here is derived from an EMBL/GenBank/DDBJ whole genome shotgun (WGS) entry which is preliminary data.</text>
</comment>
<evidence type="ECO:0000256" key="3">
    <source>
        <dbReference type="SAM" id="Phobius"/>
    </source>
</evidence>